<name>A0A540M7B9_MALBA</name>
<evidence type="ECO:0000313" key="2">
    <source>
        <dbReference type="EMBL" id="TQD94651.1"/>
    </source>
</evidence>
<evidence type="ECO:0000313" key="3">
    <source>
        <dbReference type="Proteomes" id="UP000315295"/>
    </source>
</evidence>
<accession>A0A540M7B9</accession>
<reference evidence="2 3" key="1">
    <citation type="journal article" date="2019" name="G3 (Bethesda)">
        <title>Sequencing of a Wild Apple (Malus baccata) Genome Unravels the Differences Between Cultivated and Wild Apple Species Regarding Disease Resistance and Cold Tolerance.</title>
        <authorList>
            <person name="Chen X."/>
        </authorList>
    </citation>
    <scope>NUCLEOTIDE SEQUENCE [LARGE SCALE GENOMIC DNA]</scope>
    <source>
        <strain evidence="3">cv. Shandingzi</strain>
        <tissue evidence="2">Leaves</tissue>
    </source>
</reference>
<feature type="region of interest" description="Disordered" evidence="1">
    <location>
        <begin position="39"/>
        <end position="62"/>
    </location>
</feature>
<comment type="caution">
    <text evidence="2">The sequence shown here is derived from an EMBL/GenBank/DDBJ whole genome shotgun (WGS) entry which is preliminary data.</text>
</comment>
<proteinExistence type="predicted"/>
<gene>
    <name evidence="2" type="ORF">C1H46_019703</name>
</gene>
<protein>
    <submittedName>
        <fullName evidence="2">Uncharacterized protein</fullName>
    </submittedName>
</protein>
<dbReference type="EMBL" id="VIEB01000339">
    <property type="protein sequence ID" value="TQD94651.1"/>
    <property type="molecule type" value="Genomic_DNA"/>
</dbReference>
<organism evidence="2 3">
    <name type="scientific">Malus baccata</name>
    <name type="common">Siberian crab apple</name>
    <name type="synonym">Pyrus baccata</name>
    <dbReference type="NCBI Taxonomy" id="106549"/>
    <lineage>
        <taxon>Eukaryota</taxon>
        <taxon>Viridiplantae</taxon>
        <taxon>Streptophyta</taxon>
        <taxon>Embryophyta</taxon>
        <taxon>Tracheophyta</taxon>
        <taxon>Spermatophyta</taxon>
        <taxon>Magnoliopsida</taxon>
        <taxon>eudicotyledons</taxon>
        <taxon>Gunneridae</taxon>
        <taxon>Pentapetalae</taxon>
        <taxon>rosids</taxon>
        <taxon>fabids</taxon>
        <taxon>Rosales</taxon>
        <taxon>Rosaceae</taxon>
        <taxon>Amygdaloideae</taxon>
        <taxon>Maleae</taxon>
        <taxon>Malus</taxon>
    </lineage>
</organism>
<sequence>MLNNCPTAKWCSWKDVPKNVKKLVMDEILMSELIRSRKAVTTAPHSIPPPPTAAATAPAEMDPRPTNSLDPIGPRVFQVRCQRHQPLQWCYLLAPGVVTFTPTHPTRHCHLPLMPRGHNQVKLSNSHYFLVNAYTNRSDPLLESMP</sequence>
<dbReference type="Proteomes" id="UP000315295">
    <property type="component" value="Unassembled WGS sequence"/>
</dbReference>
<evidence type="ECO:0000256" key="1">
    <source>
        <dbReference type="SAM" id="MobiDB-lite"/>
    </source>
</evidence>
<keyword evidence="3" id="KW-1185">Reference proteome</keyword>
<dbReference type="AlphaFoldDB" id="A0A540M7B9"/>